<dbReference type="OrthoDB" id="1838522at2759"/>
<gene>
    <name evidence="2" type="ORF">CCAM_LOCUS20446</name>
</gene>
<feature type="compositionally biased region" description="Low complexity" evidence="1">
    <location>
        <begin position="604"/>
        <end position="615"/>
    </location>
</feature>
<dbReference type="EMBL" id="OOIL02001823">
    <property type="protein sequence ID" value="VFQ78670.1"/>
    <property type="molecule type" value="Genomic_DNA"/>
</dbReference>
<dbReference type="Proteomes" id="UP000595140">
    <property type="component" value="Unassembled WGS sequence"/>
</dbReference>
<sequence length="687" mass="78360">MREINVQKEALEPKINPEPIDQQVPVLEDSPRPALPQKPESITTLARATVVMLPEYPSSQVLTSIVVHEVEPTEGPDSEPPMLIQEKEEEVLLTAINDHLLNCAEDTPPKEPVLEEIEPITCPQDSNIQESEEESVDEEILCMENPTSSIETCANNASPVYSDQTLFDSLHDGCNPVCPEDSRSQKSWDELLVSDAEDSSMGESTVVIIKPQMDSQPIEDKEGINFTVKANDVDQLRRLPPPPTYLESPPFILLPPNRRDESRILDLDRAKIQTRRHQKRVRRAKLYDSRIGKSRKKWMPHRPSYPTVDRNEVQLIDAASRTRFDEWGHSRVLHESVCLAQDTLTDYGYAEEMEELLEGTRWQRLLKMRAESSLPLTIEFLCSISAVPEIESRQMTHSLITADTTFAFTLAGQSFQLTVREMAIRLGIYTQEETEQPEFYDDPFCLPADFDAIAFWREHSSDDKEFVNKKSKARYWIWFSWRILSFVLSTSFFGRPSNTDRVYEEDMFVFWSLHHCQPANVAVYLARFLYSQSYGCRTHLVCGFVITLLFRSLVGDAPIPRPVQLMRDLDAGMLRNAHIHRRLFPSSSESTTASTGRTSHEIGESSGQSERSSQRLPRRRPTRAQLARAQTEVAPAWAQQLLQNQNTLMQSVAALQQQVHGLDRILLRKGHKLKKKIIPDGLGEVAR</sequence>
<dbReference type="AlphaFoldDB" id="A0A484LQ68"/>
<proteinExistence type="predicted"/>
<feature type="region of interest" description="Disordered" evidence="1">
    <location>
        <begin position="1"/>
        <end position="39"/>
    </location>
</feature>
<organism evidence="2 3">
    <name type="scientific">Cuscuta campestris</name>
    <dbReference type="NCBI Taxonomy" id="132261"/>
    <lineage>
        <taxon>Eukaryota</taxon>
        <taxon>Viridiplantae</taxon>
        <taxon>Streptophyta</taxon>
        <taxon>Embryophyta</taxon>
        <taxon>Tracheophyta</taxon>
        <taxon>Spermatophyta</taxon>
        <taxon>Magnoliopsida</taxon>
        <taxon>eudicotyledons</taxon>
        <taxon>Gunneridae</taxon>
        <taxon>Pentapetalae</taxon>
        <taxon>asterids</taxon>
        <taxon>lamiids</taxon>
        <taxon>Solanales</taxon>
        <taxon>Convolvulaceae</taxon>
        <taxon>Cuscuteae</taxon>
        <taxon>Cuscuta</taxon>
        <taxon>Cuscuta subgen. Grammica</taxon>
        <taxon>Cuscuta sect. Cleistogrammica</taxon>
    </lineage>
</organism>
<feature type="compositionally biased region" description="Basic and acidic residues" evidence="1">
    <location>
        <begin position="1"/>
        <end position="12"/>
    </location>
</feature>
<feature type="region of interest" description="Disordered" evidence="1">
    <location>
        <begin position="585"/>
        <end position="626"/>
    </location>
</feature>
<accession>A0A484LQ68</accession>
<name>A0A484LQ68_9ASTE</name>
<keyword evidence="3" id="KW-1185">Reference proteome</keyword>
<evidence type="ECO:0000313" key="3">
    <source>
        <dbReference type="Proteomes" id="UP000595140"/>
    </source>
</evidence>
<evidence type="ECO:0000256" key="1">
    <source>
        <dbReference type="SAM" id="MobiDB-lite"/>
    </source>
</evidence>
<reference evidence="2 3" key="1">
    <citation type="submission" date="2018-04" db="EMBL/GenBank/DDBJ databases">
        <authorList>
            <person name="Vogel A."/>
        </authorList>
    </citation>
    <scope>NUCLEOTIDE SEQUENCE [LARGE SCALE GENOMIC DNA]</scope>
</reference>
<evidence type="ECO:0000313" key="2">
    <source>
        <dbReference type="EMBL" id="VFQ78670.1"/>
    </source>
</evidence>
<feature type="compositionally biased region" description="Polar residues" evidence="1">
    <location>
        <begin position="585"/>
        <end position="597"/>
    </location>
</feature>
<protein>
    <submittedName>
        <fullName evidence="2">Uncharacterized protein</fullName>
    </submittedName>
</protein>